<dbReference type="InterPro" id="IPR055895">
    <property type="entry name" value="DUF7472"/>
</dbReference>
<dbReference type="Pfam" id="PF24284">
    <property type="entry name" value="DUF7472"/>
    <property type="match status" value="1"/>
</dbReference>
<sequence>MDIDRETIVEVVVSVGAVGLFVGVLVGIGSAYNDGGLSADGGLVLVGAITAFVVLMSCVGLGLAYYLNQE</sequence>
<reference evidence="2 3" key="1">
    <citation type="journal article" date="2019" name="Int. J. Syst. Evol. Microbiol.">
        <title>The Global Catalogue of Microorganisms (GCM) 10K type strain sequencing project: providing services to taxonomists for standard genome sequencing and annotation.</title>
        <authorList>
            <consortium name="The Broad Institute Genomics Platform"/>
            <consortium name="The Broad Institute Genome Sequencing Center for Infectious Disease"/>
            <person name="Wu L."/>
            <person name="Ma J."/>
        </authorList>
    </citation>
    <scope>NUCLEOTIDE SEQUENCE [LARGE SCALE GENOMIC DNA]</scope>
    <source>
        <strain evidence="2 3">CGMCC 1.3240</strain>
    </source>
</reference>
<dbReference type="RefSeq" id="WP_340604189.1">
    <property type="nucleotide sequence ID" value="NZ_JBBMXV010000003.1"/>
</dbReference>
<comment type="caution">
    <text evidence="2">The sequence shown here is derived from an EMBL/GenBank/DDBJ whole genome shotgun (WGS) entry which is preliminary data.</text>
</comment>
<dbReference type="Proteomes" id="UP001596312">
    <property type="component" value="Unassembled WGS sequence"/>
</dbReference>
<evidence type="ECO:0000313" key="2">
    <source>
        <dbReference type="EMBL" id="MFC6905666.1"/>
    </source>
</evidence>
<feature type="transmembrane region" description="Helical" evidence="1">
    <location>
        <begin position="12"/>
        <end position="32"/>
    </location>
</feature>
<dbReference type="AlphaFoldDB" id="A0ABD5V4A7"/>
<accession>A0ABD5V4A7</accession>
<keyword evidence="1" id="KW-0472">Membrane</keyword>
<evidence type="ECO:0000313" key="3">
    <source>
        <dbReference type="Proteomes" id="UP001596312"/>
    </source>
</evidence>
<proteinExistence type="predicted"/>
<feature type="transmembrane region" description="Helical" evidence="1">
    <location>
        <begin position="44"/>
        <end position="67"/>
    </location>
</feature>
<keyword evidence="1" id="KW-1133">Transmembrane helix</keyword>
<keyword evidence="1" id="KW-0812">Transmembrane</keyword>
<evidence type="ECO:0008006" key="4">
    <source>
        <dbReference type="Google" id="ProtNLM"/>
    </source>
</evidence>
<protein>
    <recommendedName>
        <fullName evidence="4">Transporter</fullName>
    </recommendedName>
</protein>
<keyword evidence="3" id="KW-1185">Reference proteome</keyword>
<organism evidence="2 3">
    <name type="scientific">Halalkalicoccus tibetensis</name>
    <dbReference type="NCBI Taxonomy" id="175632"/>
    <lineage>
        <taxon>Archaea</taxon>
        <taxon>Methanobacteriati</taxon>
        <taxon>Methanobacteriota</taxon>
        <taxon>Stenosarchaea group</taxon>
        <taxon>Halobacteria</taxon>
        <taxon>Halobacteriales</taxon>
        <taxon>Halococcaceae</taxon>
        <taxon>Halalkalicoccus</taxon>
    </lineage>
</organism>
<gene>
    <name evidence="2" type="ORF">ACFQGH_10720</name>
</gene>
<name>A0ABD5V4A7_9EURY</name>
<evidence type="ECO:0000256" key="1">
    <source>
        <dbReference type="SAM" id="Phobius"/>
    </source>
</evidence>
<dbReference type="EMBL" id="JBHSXQ010000003">
    <property type="protein sequence ID" value="MFC6905666.1"/>
    <property type="molecule type" value="Genomic_DNA"/>
</dbReference>